<comment type="caution">
    <text evidence="1">The sequence shown here is derived from an EMBL/GenBank/DDBJ whole genome shotgun (WGS) entry which is preliminary data.</text>
</comment>
<organism evidence="1 2">
    <name type="scientific">Phanerochaete sordida</name>
    <dbReference type="NCBI Taxonomy" id="48140"/>
    <lineage>
        <taxon>Eukaryota</taxon>
        <taxon>Fungi</taxon>
        <taxon>Dikarya</taxon>
        <taxon>Basidiomycota</taxon>
        <taxon>Agaricomycotina</taxon>
        <taxon>Agaricomycetes</taxon>
        <taxon>Polyporales</taxon>
        <taxon>Phanerochaetaceae</taxon>
        <taxon>Phanerochaete</taxon>
    </lineage>
</organism>
<dbReference type="Proteomes" id="UP000703269">
    <property type="component" value="Unassembled WGS sequence"/>
</dbReference>
<dbReference type="EMBL" id="BPQB01000072">
    <property type="protein sequence ID" value="GJE97459.1"/>
    <property type="molecule type" value="Genomic_DNA"/>
</dbReference>
<dbReference type="AlphaFoldDB" id="A0A9P3GQ73"/>
<evidence type="ECO:0000313" key="2">
    <source>
        <dbReference type="Proteomes" id="UP000703269"/>
    </source>
</evidence>
<keyword evidence="2" id="KW-1185">Reference proteome</keyword>
<evidence type="ECO:0000313" key="1">
    <source>
        <dbReference type="EMBL" id="GJE97459.1"/>
    </source>
</evidence>
<accession>A0A9P3GQ73</accession>
<proteinExistence type="predicted"/>
<reference evidence="1 2" key="1">
    <citation type="submission" date="2021-08" db="EMBL/GenBank/DDBJ databases">
        <title>Draft Genome Sequence of Phanerochaete sordida strain YK-624.</title>
        <authorList>
            <person name="Mori T."/>
            <person name="Dohra H."/>
            <person name="Suzuki T."/>
            <person name="Kawagishi H."/>
            <person name="Hirai H."/>
        </authorList>
    </citation>
    <scope>NUCLEOTIDE SEQUENCE [LARGE SCALE GENOMIC DNA]</scope>
    <source>
        <strain evidence="1 2">YK-624</strain>
    </source>
</reference>
<name>A0A9P3GQ73_9APHY</name>
<sequence length="161" mass="17036">MASAEFEPGELGGLPDSILLEATTQERLMLDVHGKVVYSEYVTTLKDKEALLLRYFSVDAADTNEHTPPCLSSPPCDGSTSCDPKHTAPVLLRLSAAARRAVDVDAEADMLSLSWQVSAIVSLLARHIHTSGLAALCLESSAGLRTPPRAATSRNSPPAPG</sequence>
<protein>
    <submittedName>
        <fullName evidence="1">Uncharacterized protein</fullName>
    </submittedName>
</protein>
<gene>
    <name evidence="1" type="ORF">PsYK624_136790</name>
</gene>